<accession>A0A285TS36</accession>
<dbReference type="RefSeq" id="WP_097052680.1">
    <property type="nucleotide sequence ID" value="NZ_OBMM01000005.1"/>
</dbReference>
<name>A0A285TS36_9PROT</name>
<sequence length="329" mass="37024">MKIIEFAHPGAPITAGATFLNPFNVKKLLKGCERGPSASMVLTKRNLAISSIPCMDHWSLSVTSGLSLDEIDPFFASQPGIGALRGWLSENEVTIELWRPEDETHEDFNKGNGDVPAIDVKRLDEIIKYVTSHERVHAALRTKTPFVQVCVLCANGRKPWYYSSVQPFLSREPVEPMQADIDRLNQWLSITDDLPVECDGHARIVSALLSRENIDHTVFYGSLHFPDRPPVNLHYWIRLNEVAPRCIIDYRARMWLGEEGVSHGVFAPEPGRYMAKGELSEPYSPLIFEVLSGRKLEAFPTWAETCQNIAEENVQDVSDMPQPGRSLMP</sequence>
<proteinExistence type="predicted"/>
<organism evidence="1 2">
    <name type="scientific">Thalassospira xiamenensis</name>
    <dbReference type="NCBI Taxonomy" id="220697"/>
    <lineage>
        <taxon>Bacteria</taxon>
        <taxon>Pseudomonadati</taxon>
        <taxon>Pseudomonadota</taxon>
        <taxon>Alphaproteobacteria</taxon>
        <taxon>Rhodospirillales</taxon>
        <taxon>Thalassospiraceae</taxon>
        <taxon>Thalassospira</taxon>
    </lineage>
</organism>
<dbReference type="Proteomes" id="UP000219068">
    <property type="component" value="Unassembled WGS sequence"/>
</dbReference>
<reference evidence="1 2" key="1">
    <citation type="submission" date="2017-08" db="EMBL/GenBank/DDBJ databases">
        <authorList>
            <person name="de Groot N.N."/>
        </authorList>
    </citation>
    <scope>NUCLEOTIDE SEQUENCE [LARGE SCALE GENOMIC DNA]</scope>
    <source>
        <strain evidence="1 2">USBA 78</strain>
    </source>
</reference>
<evidence type="ECO:0000313" key="2">
    <source>
        <dbReference type="Proteomes" id="UP000219068"/>
    </source>
</evidence>
<gene>
    <name evidence="1" type="ORF">SAMN05428964_105104</name>
</gene>
<dbReference type="AlphaFoldDB" id="A0A285TS36"/>
<dbReference type="EMBL" id="OBMM01000005">
    <property type="protein sequence ID" value="SOC26366.1"/>
    <property type="molecule type" value="Genomic_DNA"/>
</dbReference>
<protein>
    <submittedName>
        <fullName evidence="1">Uncharacterized protein</fullName>
    </submittedName>
</protein>
<evidence type="ECO:0000313" key="1">
    <source>
        <dbReference type="EMBL" id="SOC26366.1"/>
    </source>
</evidence>